<reference evidence="1 2" key="1">
    <citation type="submission" date="2016-11" db="EMBL/GenBank/DDBJ databases">
        <authorList>
            <person name="Jaros S."/>
            <person name="Januszkiewicz K."/>
            <person name="Wedrychowicz H."/>
        </authorList>
    </citation>
    <scope>NUCLEOTIDE SEQUENCE [LARGE SCALE GENOMIC DNA]</scope>
    <source>
        <strain evidence="1 2">GAS95</strain>
    </source>
</reference>
<accession>A0A1N6GLK3</accession>
<organism evidence="1 2">
    <name type="scientific">Paraburkholderia phenazinium</name>
    <dbReference type="NCBI Taxonomy" id="60549"/>
    <lineage>
        <taxon>Bacteria</taxon>
        <taxon>Pseudomonadati</taxon>
        <taxon>Pseudomonadota</taxon>
        <taxon>Betaproteobacteria</taxon>
        <taxon>Burkholderiales</taxon>
        <taxon>Burkholderiaceae</taxon>
        <taxon>Paraburkholderia</taxon>
    </lineage>
</organism>
<gene>
    <name evidence="1" type="ORF">SAMN05444165_0839</name>
</gene>
<evidence type="ECO:0000313" key="1">
    <source>
        <dbReference type="EMBL" id="SIO08371.1"/>
    </source>
</evidence>
<dbReference type="EMBL" id="FSRU01000001">
    <property type="protein sequence ID" value="SIO08371.1"/>
    <property type="molecule type" value="Genomic_DNA"/>
</dbReference>
<name>A0A1N6GLK3_9BURK</name>
<evidence type="ECO:0000313" key="2">
    <source>
        <dbReference type="Proteomes" id="UP000185151"/>
    </source>
</evidence>
<dbReference type="AlphaFoldDB" id="A0A1N6GLK3"/>
<proteinExistence type="predicted"/>
<protein>
    <submittedName>
        <fullName evidence="1">Uncharacterized protein</fullName>
    </submittedName>
</protein>
<sequence>MIGVANRRRAFSRQVNETMWIKRSEDETMNG</sequence>
<keyword evidence="2" id="KW-1185">Reference proteome</keyword>
<dbReference type="Proteomes" id="UP000185151">
    <property type="component" value="Unassembled WGS sequence"/>
</dbReference>